<protein>
    <recommendedName>
        <fullName evidence="3">DUF2336 domain-containing protein</fullName>
    </recommendedName>
</protein>
<name>A0A2G1QHW3_9HYPH</name>
<keyword evidence="2" id="KW-1185">Reference proteome</keyword>
<proteinExistence type="predicted"/>
<dbReference type="OrthoDB" id="9798569at2"/>
<reference evidence="1 2" key="1">
    <citation type="submission" date="2017-10" db="EMBL/GenBank/DDBJ databases">
        <title>Sedimentibacterium mangrovi gen. nov., sp. nov., a novel member of family Phyllobacteriacea isolated from mangrove sediment.</title>
        <authorList>
            <person name="Liao H."/>
            <person name="Tian Y."/>
        </authorList>
    </citation>
    <scope>NUCLEOTIDE SEQUENCE [LARGE SCALE GENOMIC DNA]</scope>
    <source>
        <strain evidence="1 2">X9-2-2</strain>
    </source>
</reference>
<dbReference type="Proteomes" id="UP000221168">
    <property type="component" value="Unassembled WGS sequence"/>
</dbReference>
<dbReference type="InterPro" id="IPR016024">
    <property type="entry name" value="ARM-type_fold"/>
</dbReference>
<sequence length="381" mass="40483">MIVQKFLKWIDTANVSERVAAASALSRAYLQSDMDFEHRCAAESALTLLLDDPSPKVRAAMAETLSMSPAAPPQVIATLSADQPEVAAMVLVRSPLLSDVDLIDRCADGCGKVQRLIAMRGTLSTTICAVLAEIGENDAVIELLGNEGAEIAAISLARIAERLGHEAAVRKALLAHAGLPAQVRHQLLVKVGEALSESPLVRGLIGQARASRIVKDACVKASISLIDTTPAHETPALVEHLRLKGDLTTAFIVRAVAHGKIDFFGAILCSLSGLTEKRIAGLLSHGRDNALRALFRDCGLAEPSHAVILRALGIWREVALGKRVTGVQEVTWLMLKELGGTPGSGTPRRAENDDLIALLKSIHLDQLRLNARGHALSIAAA</sequence>
<accession>A0A2G1QHW3</accession>
<dbReference type="Pfam" id="PF10098">
    <property type="entry name" value="DUF2336"/>
    <property type="match status" value="1"/>
</dbReference>
<dbReference type="EMBL" id="PDVP01000019">
    <property type="protein sequence ID" value="PHP65069.1"/>
    <property type="molecule type" value="Genomic_DNA"/>
</dbReference>
<dbReference type="AlphaFoldDB" id="A0A2G1QHW3"/>
<dbReference type="InterPro" id="IPR014598">
    <property type="entry name" value="UCP035865"/>
</dbReference>
<dbReference type="SUPFAM" id="SSF48371">
    <property type="entry name" value="ARM repeat"/>
    <property type="match status" value="1"/>
</dbReference>
<dbReference type="RefSeq" id="WP_099308407.1">
    <property type="nucleotide sequence ID" value="NZ_PDVP01000019.1"/>
</dbReference>
<gene>
    <name evidence="1" type="ORF">CSC94_21330</name>
</gene>
<comment type="caution">
    <text evidence="1">The sequence shown here is derived from an EMBL/GenBank/DDBJ whole genome shotgun (WGS) entry which is preliminary data.</text>
</comment>
<dbReference type="PIRSF" id="PIRSF035865">
    <property type="entry name" value="UCP035865"/>
    <property type="match status" value="1"/>
</dbReference>
<dbReference type="InterPro" id="IPR019285">
    <property type="entry name" value="DUF2336"/>
</dbReference>
<evidence type="ECO:0000313" key="1">
    <source>
        <dbReference type="EMBL" id="PHP65069.1"/>
    </source>
</evidence>
<evidence type="ECO:0000313" key="2">
    <source>
        <dbReference type="Proteomes" id="UP000221168"/>
    </source>
</evidence>
<evidence type="ECO:0008006" key="3">
    <source>
        <dbReference type="Google" id="ProtNLM"/>
    </source>
</evidence>
<organism evidence="1 2">
    <name type="scientific">Zhengella mangrovi</name>
    <dbReference type="NCBI Taxonomy" id="1982044"/>
    <lineage>
        <taxon>Bacteria</taxon>
        <taxon>Pseudomonadati</taxon>
        <taxon>Pseudomonadota</taxon>
        <taxon>Alphaproteobacteria</taxon>
        <taxon>Hyphomicrobiales</taxon>
        <taxon>Notoacmeibacteraceae</taxon>
        <taxon>Zhengella</taxon>
    </lineage>
</organism>